<keyword evidence="3" id="KW-0804">Transcription</keyword>
<dbReference type="Gene3D" id="2.60.120.10">
    <property type="entry name" value="Jelly Rolls"/>
    <property type="match status" value="1"/>
</dbReference>
<dbReference type="RefSeq" id="WP_124752493.1">
    <property type="nucleotide sequence ID" value="NZ_RQYS01000065.1"/>
</dbReference>
<evidence type="ECO:0000256" key="2">
    <source>
        <dbReference type="ARBA" id="ARBA00023125"/>
    </source>
</evidence>
<accession>A0A3P1XN66</accession>
<dbReference type="OrthoDB" id="629929at2"/>
<organism evidence="5 6">
    <name type="scientific">Tannerella forsythia</name>
    <name type="common">Bacteroides forsythus</name>
    <dbReference type="NCBI Taxonomy" id="28112"/>
    <lineage>
        <taxon>Bacteria</taxon>
        <taxon>Pseudomonadati</taxon>
        <taxon>Bacteroidota</taxon>
        <taxon>Bacteroidia</taxon>
        <taxon>Bacteroidales</taxon>
        <taxon>Tannerellaceae</taxon>
        <taxon>Tannerella</taxon>
    </lineage>
</organism>
<keyword evidence="2" id="KW-0238">DNA-binding</keyword>
<dbReference type="Gene3D" id="1.10.10.60">
    <property type="entry name" value="Homeodomain-like"/>
    <property type="match status" value="1"/>
</dbReference>
<gene>
    <name evidence="5" type="ORF">EII40_12180</name>
</gene>
<dbReference type="InterPro" id="IPR009057">
    <property type="entry name" value="Homeodomain-like_sf"/>
</dbReference>
<evidence type="ECO:0000313" key="6">
    <source>
        <dbReference type="Proteomes" id="UP000278609"/>
    </source>
</evidence>
<dbReference type="InterPro" id="IPR020449">
    <property type="entry name" value="Tscrpt_reg_AraC-type_HTH"/>
</dbReference>
<evidence type="ECO:0000256" key="3">
    <source>
        <dbReference type="ARBA" id="ARBA00023163"/>
    </source>
</evidence>
<dbReference type="SUPFAM" id="SSF46689">
    <property type="entry name" value="Homeodomain-like"/>
    <property type="match status" value="1"/>
</dbReference>
<dbReference type="PRINTS" id="PR00032">
    <property type="entry name" value="HTHARAC"/>
</dbReference>
<dbReference type="InterPro" id="IPR014710">
    <property type="entry name" value="RmlC-like_jellyroll"/>
</dbReference>
<dbReference type="GO" id="GO:0003700">
    <property type="term" value="F:DNA-binding transcription factor activity"/>
    <property type="evidence" value="ECO:0007669"/>
    <property type="project" value="InterPro"/>
</dbReference>
<dbReference type="Pfam" id="PF12833">
    <property type="entry name" value="HTH_18"/>
    <property type="match status" value="1"/>
</dbReference>
<sequence length="282" mass="32285">MSQLPIHRSSQLTDFGVYLKTIISKTSVSSDRYAFSHTDDYYFFGFIEEGRCRLNIDFKECTFEKGSLAIIRPGQVHRIIDAYNLSANFLTIDSVLVNKEEKRILERYGCQESQISDISEQKQLLSFLAHRLSCTENSFSKPIIQRLTTVIVGLVVRDVAGATEAQSEQKGNISRYKEIAWEFRNLLESNMRTNHAPSFYAEHLNITVAYLNEVINAVWGTSVSRNIQDEIILQAKRQLVYTTASVKEIAQGLGFDDYSYFTRLFTKVAGVSPTLFRKNYHE</sequence>
<dbReference type="InterPro" id="IPR018060">
    <property type="entry name" value="HTH_AraC"/>
</dbReference>
<dbReference type="AlphaFoldDB" id="A0A3P1XN66"/>
<dbReference type="InterPro" id="IPR003313">
    <property type="entry name" value="AraC-bd"/>
</dbReference>
<dbReference type="PROSITE" id="PS01124">
    <property type="entry name" value="HTH_ARAC_FAMILY_2"/>
    <property type="match status" value="1"/>
</dbReference>
<evidence type="ECO:0000313" key="5">
    <source>
        <dbReference type="EMBL" id="RRD58343.1"/>
    </source>
</evidence>
<dbReference type="Pfam" id="PF02311">
    <property type="entry name" value="AraC_binding"/>
    <property type="match status" value="1"/>
</dbReference>
<dbReference type="SUPFAM" id="SSF51215">
    <property type="entry name" value="Regulatory protein AraC"/>
    <property type="match status" value="1"/>
</dbReference>
<comment type="caution">
    <text evidence="5">The sequence shown here is derived from an EMBL/GenBank/DDBJ whole genome shotgun (WGS) entry which is preliminary data.</text>
</comment>
<dbReference type="GO" id="GO:0043565">
    <property type="term" value="F:sequence-specific DNA binding"/>
    <property type="evidence" value="ECO:0007669"/>
    <property type="project" value="InterPro"/>
</dbReference>
<keyword evidence="1" id="KW-0805">Transcription regulation</keyword>
<dbReference type="InterPro" id="IPR037923">
    <property type="entry name" value="HTH-like"/>
</dbReference>
<evidence type="ECO:0000256" key="1">
    <source>
        <dbReference type="ARBA" id="ARBA00023015"/>
    </source>
</evidence>
<dbReference type="EMBL" id="RQYS01000065">
    <property type="protein sequence ID" value="RRD58343.1"/>
    <property type="molecule type" value="Genomic_DNA"/>
</dbReference>
<proteinExistence type="predicted"/>
<feature type="domain" description="HTH araC/xylS-type" evidence="4">
    <location>
        <begin position="181"/>
        <end position="279"/>
    </location>
</feature>
<evidence type="ECO:0000259" key="4">
    <source>
        <dbReference type="PROSITE" id="PS01124"/>
    </source>
</evidence>
<dbReference type="Proteomes" id="UP000278609">
    <property type="component" value="Unassembled WGS sequence"/>
</dbReference>
<dbReference type="PANTHER" id="PTHR43280">
    <property type="entry name" value="ARAC-FAMILY TRANSCRIPTIONAL REGULATOR"/>
    <property type="match status" value="1"/>
</dbReference>
<reference evidence="5 6" key="1">
    <citation type="submission" date="2018-11" db="EMBL/GenBank/DDBJ databases">
        <title>Genomes From Bacteria Associated with the Canine Oral Cavity: a Test Case for Automated Genome-Based Taxonomic Assignment.</title>
        <authorList>
            <person name="Coil D.A."/>
            <person name="Jospin G."/>
            <person name="Darling A.E."/>
            <person name="Wallis C."/>
            <person name="Davis I.J."/>
            <person name="Harris S."/>
            <person name="Eisen J.A."/>
            <person name="Holcombe L.J."/>
            <person name="O'Flynn C."/>
        </authorList>
    </citation>
    <scope>NUCLEOTIDE SEQUENCE [LARGE SCALE GENOMIC DNA]</scope>
    <source>
        <strain evidence="5 6">OH2617_COT-023</strain>
    </source>
</reference>
<dbReference type="PANTHER" id="PTHR43280:SF28">
    <property type="entry name" value="HTH-TYPE TRANSCRIPTIONAL ACTIVATOR RHAS"/>
    <property type="match status" value="1"/>
</dbReference>
<name>A0A3P1XN66_TANFO</name>
<protein>
    <submittedName>
        <fullName evidence="5">AraC family transcriptional regulator</fullName>
    </submittedName>
</protein>
<dbReference type="SMART" id="SM00342">
    <property type="entry name" value="HTH_ARAC"/>
    <property type="match status" value="1"/>
</dbReference>